<dbReference type="PANTHER" id="PTHR31207:SF35">
    <property type="entry name" value="PROLAMIN-LIKE DOMAIN-CONTAINING PROTEIN"/>
    <property type="match status" value="1"/>
</dbReference>
<dbReference type="InterPro" id="IPR040220">
    <property type="entry name" value="DD11"/>
</dbReference>
<evidence type="ECO:0000256" key="2">
    <source>
        <dbReference type="SAM" id="SignalP"/>
    </source>
</evidence>
<evidence type="ECO:0000313" key="5">
    <source>
        <dbReference type="Proteomes" id="UP001428341"/>
    </source>
</evidence>
<organism evidence="4 5">
    <name type="scientific">Citrus x changshan-huyou</name>
    <dbReference type="NCBI Taxonomy" id="2935761"/>
    <lineage>
        <taxon>Eukaryota</taxon>
        <taxon>Viridiplantae</taxon>
        <taxon>Streptophyta</taxon>
        <taxon>Embryophyta</taxon>
        <taxon>Tracheophyta</taxon>
        <taxon>Spermatophyta</taxon>
        <taxon>Magnoliopsida</taxon>
        <taxon>eudicotyledons</taxon>
        <taxon>Gunneridae</taxon>
        <taxon>Pentapetalae</taxon>
        <taxon>rosids</taxon>
        <taxon>malvids</taxon>
        <taxon>Sapindales</taxon>
        <taxon>Rutaceae</taxon>
        <taxon>Aurantioideae</taxon>
        <taxon>Citrus</taxon>
    </lineage>
</organism>
<protein>
    <recommendedName>
        <fullName evidence="3">Prolamin-like domain-containing protein</fullName>
    </recommendedName>
</protein>
<feature type="signal peptide" evidence="2">
    <location>
        <begin position="1"/>
        <end position="26"/>
    </location>
</feature>
<evidence type="ECO:0000256" key="1">
    <source>
        <dbReference type="ARBA" id="ARBA00022729"/>
    </source>
</evidence>
<dbReference type="Pfam" id="PF05617">
    <property type="entry name" value="Prolamin_like"/>
    <property type="match status" value="1"/>
</dbReference>
<dbReference type="Proteomes" id="UP001428341">
    <property type="component" value="Unassembled WGS sequence"/>
</dbReference>
<evidence type="ECO:0000259" key="3">
    <source>
        <dbReference type="Pfam" id="PF05617"/>
    </source>
</evidence>
<name>A0AAP0MNM7_9ROSI</name>
<dbReference type="EMBL" id="JBCGBO010000004">
    <property type="protein sequence ID" value="KAK9210531.1"/>
    <property type="molecule type" value="Genomic_DNA"/>
</dbReference>
<dbReference type="PANTHER" id="PTHR31207">
    <property type="entry name" value="ECA1 GAMETOGENESIS FAMILY PROTEIN (DUF784)-RELATED-RELATED"/>
    <property type="match status" value="1"/>
</dbReference>
<dbReference type="InterPro" id="IPR008502">
    <property type="entry name" value="Prolamin-like"/>
</dbReference>
<reference evidence="4 5" key="1">
    <citation type="submission" date="2024-05" db="EMBL/GenBank/DDBJ databases">
        <title>Haplotype-resolved chromosome-level genome assembly of Huyou (Citrus changshanensis).</title>
        <authorList>
            <person name="Miao C."/>
            <person name="Chen W."/>
            <person name="Wu Y."/>
            <person name="Wang L."/>
            <person name="Zhao S."/>
            <person name="Grierson D."/>
            <person name="Xu C."/>
            <person name="Chen K."/>
        </authorList>
    </citation>
    <scope>NUCLEOTIDE SEQUENCE [LARGE SCALE GENOMIC DNA]</scope>
    <source>
        <strain evidence="4">01-14</strain>
        <tissue evidence="4">Leaf</tissue>
    </source>
</reference>
<accession>A0AAP0MNM7</accession>
<sequence>MAKLNNFCFMATLLFLAIIMISNTYACTEEIIEIDINPALEPEGSYIIDVESNEFSFPPEPANIDFLQKCTKKMTSDCSENIFVYMFDDVEVNRTCCLELVQMGEACHFALVEMFSHRLCTEQLQIQVF</sequence>
<keyword evidence="1 2" id="KW-0732">Signal</keyword>
<gene>
    <name evidence="4" type="ORF">WN944_002902</name>
</gene>
<feature type="domain" description="Prolamin-like" evidence="3">
    <location>
        <begin position="69"/>
        <end position="116"/>
    </location>
</feature>
<dbReference type="AlphaFoldDB" id="A0AAP0MNM7"/>
<evidence type="ECO:0000313" key="4">
    <source>
        <dbReference type="EMBL" id="KAK9210531.1"/>
    </source>
</evidence>
<proteinExistence type="predicted"/>
<comment type="caution">
    <text evidence="4">The sequence shown here is derived from an EMBL/GenBank/DDBJ whole genome shotgun (WGS) entry which is preliminary data.</text>
</comment>
<feature type="chain" id="PRO_5042898160" description="Prolamin-like domain-containing protein" evidence="2">
    <location>
        <begin position="27"/>
        <end position="129"/>
    </location>
</feature>
<keyword evidence="5" id="KW-1185">Reference proteome</keyword>